<keyword evidence="2" id="KW-1133">Transmembrane helix</keyword>
<dbReference type="PANTHER" id="PTHR22911:SF79">
    <property type="entry name" value="MOBA-LIKE NTP TRANSFERASE DOMAIN-CONTAINING PROTEIN"/>
    <property type="match status" value="1"/>
</dbReference>
<feature type="transmembrane region" description="Helical" evidence="2">
    <location>
        <begin position="97"/>
        <end position="117"/>
    </location>
</feature>
<sequence length="344" mass="35820">MKQQTLVGFGLTLVSAFLFAAAGPVAKAMYATGWTPGSVVLLRLLGCAVLLALPTVLAMRGRWSEVRTHWRMLLVYGVVAMAGVQGLFFMAVEHLTVAVALLLEMTAPLMIVFWVWLRTKARPSLLTFIGMAVSMSGLVLVLDPRGAQLHLGGVLMALGAAVCLCAYFLVGAKTDIQIPAVAMTGIGMGIGAGVILALWPTGLLDYEFRTADIALGEISVPWYVGVFLIVMATGGAYLTGIAGIRLIGATVSSFVNLIEVPFSVVVAWLVLAELPVLMQLAGGVLVLGGVVFIKLGENRSPAREVLVDDEAAGDSAVRDCAAAEPLDTAAAALPVGAGEAARSA</sequence>
<proteinExistence type="inferred from homology"/>
<dbReference type="Pfam" id="PF00892">
    <property type="entry name" value="EamA"/>
    <property type="match status" value="2"/>
</dbReference>
<feature type="domain" description="EamA" evidence="4">
    <location>
        <begin position="8"/>
        <end position="142"/>
    </location>
</feature>
<feature type="transmembrane region" description="Helical" evidence="2">
    <location>
        <begin position="38"/>
        <end position="58"/>
    </location>
</feature>
<evidence type="ECO:0000313" key="5">
    <source>
        <dbReference type="EMBL" id="GAA4283088.1"/>
    </source>
</evidence>
<feature type="transmembrane region" description="Helical" evidence="2">
    <location>
        <begin position="220"/>
        <end position="239"/>
    </location>
</feature>
<dbReference type="InterPro" id="IPR037185">
    <property type="entry name" value="EmrE-like"/>
</dbReference>
<evidence type="ECO:0000256" key="1">
    <source>
        <dbReference type="ARBA" id="ARBA00007362"/>
    </source>
</evidence>
<dbReference type="SUPFAM" id="SSF103481">
    <property type="entry name" value="Multidrug resistance efflux transporter EmrE"/>
    <property type="match status" value="2"/>
</dbReference>
<keyword evidence="2" id="KW-0472">Membrane</keyword>
<feature type="transmembrane region" description="Helical" evidence="2">
    <location>
        <begin position="148"/>
        <end position="169"/>
    </location>
</feature>
<gene>
    <name evidence="5" type="ORF">GCM10022261_06190</name>
</gene>
<keyword evidence="2" id="KW-0812">Transmembrane</keyword>
<feature type="transmembrane region" description="Helical" evidence="2">
    <location>
        <begin position="124"/>
        <end position="142"/>
    </location>
</feature>
<organism evidence="5 6">
    <name type="scientific">Brevibacterium daeguense</name>
    <dbReference type="NCBI Taxonomy" id="909936"/>
    <lineage>
        <taxon>Bacteria</taxon>
        <taxon>Bacillati</taxon>
        <taxon>Actinomycetota</taxon>
        <taxon>Actinomycetes</taxon>
        <taxon>Micrococcales</taxon>
        <taxon>Brevibacteriaceae</taxon>
        <taxon>Brevibacterium</taxon>
    </lineage>
</organism>
<dbReference type="EMBL" id="BAABAZ010000004">
    <property type="protein sequence ID" value="GAA4283088.1"/>
    <property type="molecule type" value="Genomic_DNA"/>
</dbReference>
<evidence type="ECO:0000259" key="4">
    <source>
        <dbReference type="Pfam" id="PF00892"/>
    </source>
</evidence>
<dbReference type="RefSeq" id="WP_344717242.1">
    <property type="nucleotide sequence ID" value="NZ_BAABAZ010000004.1"/>
</dbReference>
<keyword evidence="3" id="KW-0732">Signal</keyword>
<dbReference type="PANTHER" id="PTHR22911">
    <property type="entry name" value="ACYL-MALONYL CONDENSING ENZYME-RELATED"/>
    <property type="match status" value="1"/>
</dbReference>
<feature type="chain" id="PRO_5047122568" evidence="3">
    <location>
        <begin position="21"/>
        <end position="344"/>
    </location>
</feature>
<dbReference type="Proteomes" id="UP001501586">
    <property type="component" value="Unassembled WGS sequence"/>
</dbReference>
<feature type="transmembrane region" description="Helical" evidence="2">
    <location>
        <begin position="181"/>
        <end position="200"/>
    </location>
</feature>
<feature type="transmembrane region" description="Helical" evidence="2">
    <location>
        <begin position="276"/>
        <end position="293"/>
    </location>
</feature>
<feature type="transmembrane region" description="Helical" evidence="2">
    <location>
        <begin position="246"/>
        <end position="270"/>
    </location>
</feature>
<evidence type="ECO:0000313" key="6">
    <source>
        <dbReference type="Proteomes" id="UP001501586"/>
    </source>
</evidence>
<comment type="caution">
    <text evidence="5">The sequence shown here is derived from an EMBL/GenBank/DDBJ whole genome shotgun (WGS) entry which is preliminary data.</text>
</comment>
<dbReference type="InterPro" id="IPR000620">
    <property type="entry name" value="EamA_dom"/>
</dbReference>
<feature type="transmembrane region" description="Helical" evidence="2">
    <location>
        <begin position="70"/>
        <end position="91"/>
    </location>
</feature>
<name>A0ABP8EGR3_9MICO</name>
<evidence type="ECO:0000256" key="3">
    <source>
        <dbReference type="SAM" id="SignalP"/>
    </source>
</evidence>
<accession>A0ABP8EGR3</accession>
<protein>
    <submittedName>
        <fullName evidence="5">EamA family transporter</fullName>
    </submittedName>
</protein>
<evidence type="ECO:0000256" key="2">
    <source>
        <dbReference type="SAM" id="Phobius"/>
    </source>
</evidence>
<comment type="similarity">
    <text evidence="1">Belongs to the EamA transporter family.</text>
</comment>
<feature type="signal peptide" evidence="3">
    <location>
        <begin position="1"/>
        <end position="20"/>
    </location>
</feature>
<feature type="domain" description="EamA" evidence="4">
    <location>
        <begin position="153"/>
        <end position="293"/>
    </location>
</feature>
<reference evidence="6" key="1">
    <citation type="journal article" date="2019" name="Int. J. Syst. Evol. Microbiol.">
        <title>The Global Catalogue of Microorganisms (GCM) 10K type strain sequencing project: providing services to taxonomists for standard genome sequencing and annotation.</title>
        <authorList>
            <consortium name="The Broad Institute Genomics Platform"/>
            <consortium name="The Broad Institute Genome Sequencing Center for Infectious Disease"/>
            <person name="Wu L."/>
            <person name="Ma J."/>
        </authorList>
    </citation>
    <scope>NUCLEOTIDE SEQUENCE [LARGE SCALE GENOMIC DNA]</scope>
    <source>
        <strain evidence="6">JCM 17458</strain>
    </source>
</reference>
<keyword evidence="6" id="KW-1185">Reference proteome</keyword>